<evidence type="ECO:0000256" key="3">
    <source>
        <dbReference type="SAM" id="Phobius"/>
    </source>
</evidence>
<feature type="transmembrane region" description="Helical" evidence="3">
    <location>
        <begin position="528"/>
        <end position="547"/>
    </location>
</feature>
<feature type="transmembrane region" description="Helical" evidence="3">
    <location>
        <begin position="423"/>
        <end position="443"/>
    </location>
</feature>
<dbReference type="Proteomes" id="UP001144612">
    <property type="component" value="Unassembled WGS sequence"/>
</dbReference>
<keyword evidence="3" id="KW-0812">Transmembrane</keyword>
<name>A0ABT4D6P5_9CLOT</name>
<feature type="transmembrane region" description="Helical" evidence="3">
    <location>
        <begin position="553"/>
        <end position="576"/>
    </location>
</feature>
<evidence type="ECO:0000256" key="2">
    <source>
        <dbReference type="SAM" id="Coils"/>
    </source>
</evidence>
<feature type="transmembrane region" description="Helical" evidence="3">
    <location>
        <begin position="463"/>
        <end position="484"/>
    </location>
</feature>
<feature type="transmembrane region" description="Helical" evidence="3">
    <location>
        <begin position="588"/>
        <end position="614"/>
    </location>
</feature>
<dbReference type="NCBIfam" id="TIGR01760">
    <property type="entry name" value="tape_meas_TP901"/>
    <property type="match status" value="1"/>
</dbReference>
<protein>
    <submittedName>
        <fullName evidence="5">Phage tail tape measure protein</fullName>
    </submittedName>
</protein>
<dbReference type="PANTHER" id="PTHR37813:SF1">
    <property type="entry name" value="FELS-2 PROPHAGE PROTEIN"/>
    <property type="match status" value="1"/>
</dbReference>
<keyword evidence="1" id="KW-1188">Viral release from host cell</keyword>
<evidence type="ECO:0000259" key="4">
    <source>
        <dbReference type="Pfam" id="PF10145"/>
    </source>
</evidence>
<evidence type="ECO:0000313" key="6">
    <source>
        <dbReference type="Proteomes" id="UP001144612"/>
    </source>
</evidence>
<keyword evidence="6" id="KW-1185">Reference proteome</keyword>
<sequence length="821" mass="87682">MASKTIGVVLSLQDKLSGGLVKVNKNVQNTSKEVKRANQQVAAFTNKSIKNFEKFGDKIVKLGITAGALAGAFIFKVGLDGVKELDGGARKVKSIAKNALELNNIQKDLLKTSNKTGISVQELSETQYSAISSGVKAAESIQASIDSAKLAKAGFTDSNSALKILMSTMNVYGLTGQKAMQSISDKLLVTQNLGVTTVAELAESMGSLTPVAKSAGASINELMAGMASLTKNGLKTDEAVTALKAVFTSVIKPGDEARKTAKKLGIDFSVSAIKSKGFAKFLQEVKDKTKGNTETMGKLFGNVRALSGALVLTGKGNIDFVKSLDAMKHSTGATDEAFKIMEQSLGNRISKLKERFKNATTSIMLTSGGTLGKVVDRISNKMEQLQADGSLEKIADKVGKTINKIINIVAKLGKIFTENKGKILDFIIVFASFYTAIKILNLLKLSIKGVRNMIILTDGTLKLSAGGKFILIAGVIIASLILLYKHSAKFREIIAQVGAFIQNNILPILQQIGQYFTTNILPVLQQMVNYFTTNILPVLIELGQFFITYILPVLIQFASLVGNVVITVLSSLWTILTQIWQSVLVPLFNFFTTYILPVLMVIGQTILALIASVLAPVAQFLMGVFSVAFSTVFPFIVDLISNSIAVIGGIIEALTKIFGGIVNFIAGVFTANWSRAWEGIKSIFSGIWKGLETIAKGVLNGIISAINLVIRGINKVSSVGGLFKGANIPEIPKFAKGTQYFTGGLAQINERGGEIVSLPNGSKVMTHQASKSLLKETNATGSGIAVNIVIQGNIIGNEEYADNLGNIIVRKIKNTMDLGTI</sequence>
<organism evidence="5 6">
    <name type="scientific">Clostridium brassicae</name>
    <dbReference type="NCBI Taxonomy" id="2999072"/>
    <lineage>
        <taxon>Bacteria</taxon>
        <taxon>Bacillati</taxon>
        <taxon>Bacillota</taxon>
        <taxon>Clostridia</taxon>
        <taxon>Eubacteriales</taxon>
        <taxon>Clostridiaceae</taxon>
        <taxon>Clostridium</taxon>
    </lineage>
</organism>
<evidence type="ECO:0000256" key="1">
    <source>
        <dbReference type="ARBA" id="ARBA00022612"/>
    </source>
</evidence>
<accession>A0ABT4D6P5</accession>
<feature type="domain" description="Phage tail tape measure protein" evidence="4">
    <location>
        <begin position="106"/>
        <end position="301"/>
    </location>
</feature>
<proteinExistence type="predicted"/>
<feature type="transmembrane region" description="Helical" evidence="3">
    <location>
        <begin position="620"/>
        <end position="641"/>
    </location>
</feature>
<keyword evidence="2" id="KW-0175">Coiled coil</keyword>
<keyword evidence="3" id="KW-0472">Membrane</keyword>
<evidence type="ECO:0000313" key="5">
    <source>
        <dbReference type="EMBL" id="MCY6957962.1"/>
    </source>
</evidence>
<gene>
    <name evidence="5" type="ORF">OW729_05005</name>
</gene>
<keyword evidence="3" id="KW-1133">Transmembrane helix</keyword>
<dbReference type="PANTHER" id="PTHR37813">
    <property type="entry name" value="FELS-2 PROPHAGE PROTEIN"/>
    <property type="match status" value="1"/>
</dbReference>
<feature type="coiled-coil region" evidence="2">
    <location>
        <begin position="20"/>
        <end position="47"/>
    </location>
</feature>
<feature type="transmembrane region" description="Helical" evidence="3">
    <location>
        <begin position="653"/>
        <end position="673"/>
    </location>
</feature>
<reference evidence="5" key="1">
    <citation type="submission" date="2022-12" db="EMBL/GenBank/DDBJ databases">
        <title>Clostridium sp. nov., isolated from industrial wastewater.</title>
        <authorList>
            <person name="Jiayan W."/>
        </authorList>
    </citation>
    <scope>NUCLEOTIDE SEQUENCE</scope>
    <source>
        <strain evidence="5">ZC22-4</strain>
    </source>
</reference>
<dbReference type="Pfam" id="PF10145">
    <property type="entry name" value="PhageMin_Tail"/>
    <property type="match status" value="1"/>
</dbReference>
<dbReference type="InterPro" id="IPR010090">
    <property type="entry name" value="Phage_tape_meas"/>
</dbReference>
<dbReference type="RefSeq" id="WP_268060360.1">
    <property type="nucleotide sequence ID" value="NZ_JAPQFJ010000003.1"/>
</dbReference>
<dbReference type="EMBL" id="JAPQFJ010000003">
    <property type="protein sequence ID" value="MCY6957962.1"/>
    <property type="molecule type" value="Genomic_DNA"/>
</dbReference>
<comment type="caution">
    <text evidence="5">The sequence shown here is derived from an EMBL/GenBank/DDBJ whole genome shotgun (WGS) entry which is preliminary data.</text>
</comment>